<feature type="domain" description="Rieske" evidence="9">
    <location>
        <begin position="4"/>
        <end position="99"/>
    </location>
</feature>
<keyword evidence="6" id="KW-0560">Oxidoreductase</keyword>
<proteinExistence type="predicted"/>
<dbReference type="PANTHER" id="PTHR43557:SF2">
    <property type="entry name" value="RIESKE DOMAIN-CONTAINING PROTEIN-RELATED"/>
    <property type="match status" value="1"/>
</dbReference>
<dbReference type="SUPFAM" id="SSF55424">
    <property type="entry name" value="FAD/NAD-linked reductases, dimerisation (C-terminal) domain"/>
    <property type="match status" value="1"/>
</dbReference>
<dbReference type="PANTHER" id="PTHR43557">
    <property type="entry name" value="APOPTOSIS-INDUCING FACTOR 1"/>
    <property type="match status" value="1"/>
</dbReference>
<keyword evidence="11" id="KW-1185">Reference proteome</keyword>
<dbReference type="Proteomes" id="UP001515683">
    <property type="component" value="Unassembled WGS sequence"/>
</dbReference>
<evidence type="ECO:0000256" key="6">
    <source>
        <dbReference type="ARBA" id="ARBA00023002"/>
    </source>
</evidence>
<protein>
    <submittedName>
        <fullName evidence="10">Rieske 2Fe-2S domain-containing protein</fullName>
    </submittedName>
</protein>
<evidence type="ECO:0000313" key="10">
    <source>
        <dbReference type="EMBL" id="NIF23446.1"/>
    </source>
</evidence>
<dbReference type="PROSITE" id="PS51296">
    <property type="entry name" value="RIESKE"/>
    <property type="match status" value="1"/>
</dbReference>
<organism evidence="10 11">
    <name type="scientific">Candidatus Pantoea multigeneris</name>
    <dbReference type="NCBI Taxonomy" id="2608357"/>
    <lineage>
        <taxon>Bacteria</taxon>
        <taxon>Pseudomonadati</taxon>
        <taxon>Pseudomonadota</taxon>
        <taxon>Gammaproteobacteria</taxon>
        <taxon>Enterobacterales</taxon>
        <taxon>Erwiniaceae</taxon>
        <taxon>Pantoea</taxon>
    </lineage>
</organism>
<dbReference type="Pfam" id="PF00355">
    <property type="entry name" value="Rieske"/>
    <property type="match status" value="1"/>
</dbReference>
<dbReference type="SUPFAM" id="SSF51905">
    <property type="entry name" value="FAD/NAD(P)-binding domain"/>
    <property type="match status" value="2"/>
</dbReference>
<evidence type="ECO:0000313" key="11">
    <source>
        <dbReference type="Proteomes" id="UP001515683"/>
    </source>
</evidence>
<dbReference type="Gene3D" id="3.50.50.60">
    <property type="entry name" value="FAD/NAD(P)-binding domain"/>
    <property type="match status" value="2"/>
</dbReference>
<dbReference type="Pfam" id="PF07992">
    <property type="entry name" value="Pyr_redox_2"/>
    <property type="match status" value="1"/>
</dbReference>
<evidence type="ECO:0000259" key="9">
    <source>
        <dbReference type="PROSITE" id="PS51296"/>
    </source>
</evidence>
<gene>
    <name evidence="10" type="ORF">F3J40_17845</name>
</gene>
<accession>A0ABX0RDM0</accession>
<dbReference type="InterPro" id="IPR036922">
    <property type="entry name" value="Rieske_2Fe-2S_sf"/>
</dbReference>
<comment type="caution">
    <text evidence="10">The sequence shown here is derived from an EMBL/GenBank/DDBJ whole genome shotgun (WGS) entry which is preliminary data.</text>
</comment>
<name>A0ABX0RDM0_9GAMM</name>
<dbReference type="PRINTS" id="PR00368">
    <property type="entry name" value="FADPNR"/>
</dbReference>
<dbReference type="EMBL" id="VWXF01000008">
    <property type="protein sequence ID" value="NIF23446.1"/>
    <property type="molecule type" value="Genomic_DNA"/>
</dbReference>
<dbReference type="Gene3D" id="3.30.390.30">
    <property type="match status" value="1"/>
</dbReference>
<dbReference type="InterPro" id="IPR050446">
    <property type="entry name" value="FAD-oxidoreductase/Apoptosis"/>
</dbReference>
<keyword evidence="4" id="KW-0479">Metal-binding</keyword>
<comment type="cofactor">
    <cofactor evidence="1">
        <name>FAD</name>
        <dbReference type="ChEBI" id="CHEBI:57692"/>
    </cofactor>
</comment>
<dbReference type="InterPro" id="IPR023753">
    <property type="entry name" value="FAD/NAD-binding_dom"/>
</dbReference>
<evidence type="ECO:0000256" key="3">
    <source>
        <dbReference type="ARBA" id="ARBA00022714"/>
    </source>
</evidence>
<dbReference type="SUPFAM" id="SSF50022">
    <property type="entry name" value="ISP domain"/>
    <property type="match status" value="1"/>
</dbReference>
<evidence type="ECO:0000256" key="2">
    <source>
        <dbReference type="ARBA" id="ARBA00022630"/>
    </source>
</evidence>
<evidence type="ECO:0000256" key="8">
    <source>
        <dbReference type="ARBA" id="ARBA00023014"/>
    </source>
</evidence>
<dbReference type="RefSeq" id="WP_167016713.1">
    <property type="nucleotide sequence ID" value="NZ_VWXF01000008.1"/>
</dbReference>
<reference evidence="10 11" key="1">
    <citation type="journal article" date="2019" name="bioRxiv">
        <title>Bacteria contribute to plant secondary compound degradation in a generalist herbivore system.</title>
        <authorList>
            <person name="Francoeur C.B."/>
            <person name="Khadempour L."/>
            <person name="Moreira-Soto R.D."/>
            <person name="Gotting K."/>
            <person name="Book A.J."/>
            <person name="Pinto-Tomas A.A."/>
            <person name="Keefover-Ring K."/>
            <person name="Currie C.R."/>
        </authorList>
    </citation>
    <scope>NUCLEOTIDE SEQUENCE [LARGE SCALE GENOMIC DNA]</scope>
    <source>
        <strain evidence="10">Acro-835</strain>
    </source>
</reference>
<dbReference type="InterPro" id="IPR017941">
    <property type="entry name" value="Rieske_2Fe-2S"/>
</dbReference>
<dbReference type="InterPro" id="IPR036188">
    <property type="entry name" value="FAD/NAD-bd_sf"/>
</dbReference>
<keyword evidence="2" id="KW-0285">Flavoprotein</keyword>
<dbReference type="Gene3D" id="2.102.10.10">
    <property type="entry name" value="Rieske [2Fe-2S] iron-sulphur domain"/>
    <property type="match status" value="1"/>
</dbReference>
<keyword evidence="8" id="KW-0411">Iron-sulfur</keyword>
<dbReference type="PRINTS" id="PR00411">
    <property type="entry name" value="PNDRDTASEI"/>
</dbReference>
<evidence type="ECO:0000256" key="5">
    <source>
        <dbReference type="ARBA" id="ARBA00022827"/>
    </source>
</evidence>
<dbReference type="InterPro" id="IPR016156">
    <property type="entry name" value="FAD/NAD-linked_Rdtase_dimer_sf"/>
</dbReference>
<evidence type="ECO:0000256" key="4">
    <source>
        <dbReference type="ARBA" id="ARBA00022723"/>
    </source>
</evidence>
<evidence type="ECO:0000256" key="1">
    <source>
        <dbReference type="ARBA" id="ARBA00001974"/>
    </source>
</evidence>
<keyword evidence="5" id="KW-0274">FAD</keyword>
<keyword evidence="7" id="KW-0408">Iron</keyword>
<evidence type="ECO:0000256" key="7">
    <source>
        <dbReference type="ARBA" id="ARBA00023004"/>
    </source>
</evidence>
<keyword evidence="3" id="KW-0001">2Fe-2S</keyword>
<sequence>MHEQYAIDLSDLPERKLTKVKVGETEMVLLRTGDRVKAFQATCPHAGAPLEQGAVCGDKLVCPWHKAVFQLSDGKLCEPLALADLKQYPLRIENGRVRITPKPMSPASFTAQAGHAPVWVVIGAGAAGCAAIWTLRHEGFSGRIILIEREENTPYDRTALSKFVPAGKMNIDDVPSPLTPQLLQQVDRIAAQVTHIDTQTQRIQLQDGREVPYDKLLIASGSEPVLPHLPGTHLNGVQVLRSREQARQLLERVDDQQQLTLVGNSFIGLELAGALRNRGIDVTVVARQPLPFVAQFGEEIGHYFRELHEANGVKFIQGEPERLLGDQHHHVTGLQLKQGGKIDTSLVLFATGVTPVTAFISQLPQLKDHSLQTDSFLQVAPQVWAAGDIASYPTARGPLRIEHYRVAQQQGRIAALNMLGQNLLYNRVPFFWTAHYGTRYEYLGHVKEWDEYLLLGSLEKKKCIALYGRGGQLAAAFSCGMYTLTAELVELMQQPMTLSQARATVQPYLS</sequence>